<evidence type="ECO:0000256" key="1">
    <source>
        <dbReference type="SAM" id="MobiDB-lite"/>
    </source>
</evidence>
<proteinExistence type="predicted"/>
<reference evidence="3" key="2">
    <citation type="submission" date="2022-10" db="EMBL/GenBank/DDBJ databases">
        <title>The complete genomes of actinobacterial strains from the NBC collection.</title>
        <authorList>
            <person name="Joergensen T.S."/>
            <person name="Alvarez Arevalo M."/>
            <person name="Sterndorff E.B."/>
            <person name="Faurdal D."/>
            <person name="Vuksanovic O."/>
            <person name="Mourched A.-S."/>
            <person name="Charusanti P."/>
            <person name="Shaw S."/>
            <person name="Blin K."/>
            <person name="Weber T."/>
        </authorList>
    </citation>
    <scope>NUCLEOTIDE SEQUENCE</scope>
    <source>
        <strain evidence="3">NBC_00254</strain>
    </source>
</reference>
<keyword evidence="6" id="KW-1185">Reference proteome</keyword>
<dbReference type="NCBIfam" id="NF033519">
    <property type="entry name" value="transpos_ISAzo13"/>
    <property type="match status" value="1"/>
</dbReference>
<dbReference type="EMBL" id="VIRM01000116">
    <property type="protein sequence ID" value="TQS06061.1"/>
    <property type="molecule type" value="Genomic_DNA"/>
</dbReference>
<dbReference type="Pfam" id="PF07592">
    <property type="entry name" value="DDE_Tnp_ISAZ013"/>
    <property type="match status" value="1"/>
</dbReference>
<evidence type="ECO:0000313" key="2">
    <source>
        <dbReference type="EMBL" id="TQS06061.1"/>
    </source>
</evidence>
<name>A0A544XNM1_9ACTN</name>
<dbReference type="Proteomes" id="UP000316541">
    <property type="component" value="Unassembled WGS sequence"/>
</dbReference>
<dbReference type="AlphaFoldDB" id="A0A544XNM1"/>
<dbReference type="InterPro" id="IPR011518">
    <property type="entry name" value="Transposase_36"/>
</dbReference>
<evidence type="ECO:0000313" key="3">
    <source>
        <dbReference type="EMBL" id="WUP71812.1"/>
    </source>
</evidence>
<gene>
    <name evidence="2" type="ORF">FLX08_39665</name>
    <name evidence="3" type="ORF">OG913_20425</name>
    <name evidence="4" type="ORF">OG913_29785</name>
</gene>
<dbReference type="Proteomes" id="UP001432011">
    <property type="component" value="Chromosome"/>
</dbReference>
<dbReference type="EMBL" id="CP108085">
    <property type="protein sequence ID" value="WUP73556.1"/>
    <property type="molecule type" value="Genomic_DNA"/>
</dbReference>
<organism evidence="2 5">
    <name type="scientific">Microbispora hainanensis</name>
    <dbReference type="NCBI Taxonomy" id="568844"/>
    <lineage>
        <taxon>Bacteria</taxon>
        <taxon>Bacillati</taxon>
        <taxon>Actinomycetota</taxon>
        <taxon>Actinomycetes</taxon>
        <taxon>Streptosporangiales</taxon>
        <taxon>Streptosporangiaceae</taxon>
        <taxon>Microbispora</taxon>
    </lineage>
</organism>
<feature type="region of interest" description="Disordered" evidence="1">
    <location>
        <begin position="455"/>
        <end position="477"/>
    </location>
</feature>
<evidence type="ECO:0000313" key="4">
    <source>
        <dbReference type="EMBL" id="WUP73556.1"/>
    </source>
</evidence>
<feature type="compositionally biased region" description="Basic residues" evidence="1">
    <location>
        <begin position="467"/>
        <end position="476"/>
    </location>
</feature>
<protein>
    <submittedName>
        <fullName evidence="2">ISAzo13 family transposase</fullName>
    </submittedName>
</protein>
<dbReference type="EMBL" id="CP108085">
    <property type="protein sequence ID" value="WUP71812.1"/>
    <property type="molecule type" value="Genomic_DNA"/>
</dbReference>
<evidence type="ECO:0000313" key="6">
    <source>
        <dbReference type="Proteomes" id="UP001432011"/>
    </source>
</evidence>
<evidence type="ECO:0000313" key="5">
    <source>
        <dbReference type="Proteomes" id="UP000316541"/>
    </source>
</evidence>
<sequence length="701" mass="77259">MAISSEVRGQLARKFEALRPHLNERQHRLVLATEARLLGHGGVRAVAQAAGVSETTVRNGIFELEEGRKPLPAGRVRRSGGGRKRVEDDDPAVLTALLGLVEPDERGDPQSPLRWTTKSLRHLAAELTRQGHGVSAPTVGRLLKTAGFSLQANVKTLEGAQHPDRDAQFRYINEQVKAHQADGEPVISVDTKKREQLGRLPMTGREWRPRGEPIEVEDHHFFFSGPDVEQAIPYGIYDITANTGWVNVGVDHDTSVFAVESIRRWWKARGRHDYPSASRLLITADAGGSNGYRYRVWKSELAALAAETGLVITVCHFPPGTSKWNKIEHRLFSHITLNWRGRPLTSHDVVVNTIASTQTSTGLRVEAVLDTGDYPTGVAISKERFAALPLERHATHGTWNYTLRPVMADDPATSQPVSEGDGPAQRRQAMLLRLADPRLTGMSTPQLRQLATALAPAQAARTQERHSRQRGGRARRATGNLRAKPLFDAAARLLLTLLYQRQVCSMKVLADLLEVTDVCIADLVKETRRVLEDHGHHAGAAQVRFAKPAALLGFLDTGQRPARAVIIDQLSHPVLTGISRDELRLLIQRLAAAQVAQGERLGYQRRGGHRQPGTRSGVFPQKISNSERVVLTILYQRKLCTMDVLADVLGDVSRSSIGNVIRETRPLLQQAGHIPPDAPIRYRTAANLLAAVPNDRDTPTS</sequence>
<reference evidence="2 5" key="1">
    <citation type="submission" date="2019-07" db="EMBL/GenBank/DDBJ databases">
        <title>Microbispora hainanensis DSM 45428.</title>
        <authorList>
            <person name="Thawai C."/>
        </authorList>
    </citation>
    <scope>NUCLEOTIDE SEQUENCE [LARGE SCALE GENOMIC DNA]</scope>
    <source>
        <strain evidence="2 5">DSM 45428</strain>
    </source>
</reference>
<dbReference type="RefSeq" id="WP_142625397.1">
    <property type="nucleotide sequence ID" value="NZ_CP108085.1"/>
</dbReference>
<accession>A0A544XNM1</accession>